<reference evidence="1" key="1">
    <citation type="submission" date="2019-08" db="EMBL/GenBank/DDBJ databases">
        <authorList>
            <person name="Kucharzyk K."/>
            <person name="Murdoch R.W."/>
            <person name="Higgins S."/>
            <person name="Loffler F."/>
        </authorList>
    </citation>
    <scope>NUCLEOTIDE SEQUENCE</scope>
</reference>
<evidence type="ECO:0000313" key="1">
    <source>
        <dbReference type="EMBL" id="MPN42877.1"/>
    </source>
</evidence>
<name>A0A645HV70_9ZZZZ</name>
<proteinExistence type="predicted"/>
<dbReference type="EMBL" id="VSSQ01100901">
    <property type="protein sequence ID" value="MPN42877.1"/>
    <property type="molecule type" value="Genomic_DNA"/>
</dbReference>
<accession>A0A645HV70</accession>
<dbReference type="AlphaFoldDB" id="A0A645HV70"/>
<comment type="caution">
    <text evidence="1">The sequence shown here is derived from an EMBL/GenBank/DDBJ whole genome shotgun (WGS) entry which is preliminary data.</text>
</comment>
<protein>
    <submittedName>
        <fullName evidence="1">Uncharacterized protein</fullName>
    </submittedName>
</protein>
<sequence>MKGDTGCENEETDQLVGRILYGHDGAFPGAGSGGRSCFRAYQRRGICRACGGGLSRVCFGGSGGLKRPPYLCTRIGSPVPGAWARRADGRREPGLCH</sequence>
<gene>
    <name evidence="1" type="ORF">SDC9_190435</name>
</gene>
<organism evidence="1">
    <name type="scientific">bioreactor metagenome</name>
    <dbReference type="NCBI Taxonomy" id="1076179"/>
    <lineage>
        <taxon>unclassified sequences</taxon>
        <taxon>metagenomes</taxon>
        <taxon>ecological metagenomes</taxon>
    </lineage>
</organism>